<protein>
    <submittedName>
        <fullName evidence="2">Uncharacterized protein</fullName>
    </submittedName>
</protein>
<evidence type="ECO:0000313" key="3">
    <source>
        <dbReference type="Proteomes" id="UP000309215"/>
    </source>
</evidence>
<keyword evidence="3" id="KW-1185">Reference proteome</keyword>
<organism evidence="2 3">
    <name type="scientific">Polyangium fumosum</name>
    <dbReference type="NCBI Taxonomy" id="889272"/>
    <lineage>
        <taxon>Bacteria</taxon>
        <taxon>Pseudomonadati</taxon>
        <taxon>Myxococcota</taxon>
        <taxon>Polyangia</taxon>
        <taxon>Polyangiales</taxon>
        <taxon>Polyangiaceae</taxon>
        <taxon>Polyangium</taxon>
    </lineage>
</organism>
<sequence>MAARRIRPGFGLFYEKGGDGERGVAPDRDPEEGNADPPDVLVDMEHHGVLHPFPEGARALSAYDRYALYVSAENKLMLRERRLGEDFVLRPSERNVLMDQVGRFAHGGSEVFDLERGVVGEVSLFYAMVLTTDGWALGVPHTPEDKIPERNELWRGPLRWAKPKPEPYYGRFGSW</sequence>
<name>A0A4U1JG71_9BACT</name>
<reference evidence="2 3" key="1">
    <citation type="submission" date="2019-04" db="EMBL/GenBank/DDBJ databases">
        <authorList>
            <person name="Li Y."/>
            <person name="Wang J."/>
        </authorList>
    </citation>
    <scope>NUCLEOTIDE SEQUENCE [LARGE SCALE GENOMIC DNA]</scope>
    <source>
        <strain evidence="2 3">DSM 14668</strain>
    </source>
</reference>
<accession>A0A4U1JG71</accession>
<dbReference type="EMBL" id="SSMQ01000006">
    <property type="protein sequence ID" value="TKD10302.1"/>
    <property type="molecule type" value="Genomic_DNA"/>
</dbReference>
<dbReference type="RefSeq" id="WP_136928266.1">
    <property type="nucleotide sequence ID" value="NZ_SSMQ01000006.1"/>
</dbReference>
<proteinExistence type="predicted"/>
<comment type="caution">
    <text evidence="2">The sequence shown here is derived from an EMBL/GenBank/DDBJ whole genome shotgun (WGS) entry which is preliminary data.</text>
</comment>
<dbReference type="AlphaFoldDB" id="A0A4U1JG71"/>
<feature type="compositionally biased region" description="Basic and acidic residues" evidence="1">
    <location>
        <begin position="16"/>
        <end position="28"/>
    </location>
</feature>
<evidence type="ECO:0000313" key="2">
    <source>
        <dbReference type="EMBL" id="TKD10302.1"/>
    </source>
</evidence>
<gene>
    <name evidence="2" type="ORF">E8A74_07570</name>
</gene>
<feature type="region of interest" description="Disordered" evidence="1">
    <location>
        <begin position="1"/>
        <end position="37"/>
    </location>
</feature>
<dbReference type="Proteomes" id="UP000309215">
    <property type="component" value="Unassembled WGS sequence"/>
</dbReference>
<evidence type="ECO:0000256" key="1">
    <source>
        <dbReference type="SAM" id="MobiDB-lite"/>
    </source>
</evidence>